<accession>A0A0C2VL77</accession>
<name>A0A0C2VL77_9BACL</name>
<dbReference type="PANTHER" id="PTHR30047">
    <property type="entry name" value="HIGH-AFFINITY CHOLINE TRANSPORT PROTEIN-RELATED"/>
    <property type="match status" value="1"/>
</dbReference>
<feature type="transmembrane region" description="Helical" evidence="8">
    <location>
        <begin position="313"/>
        <end position="330"/>
    </location>
</feature>
<reference evidence="9 10" key="1">
    <citation type="submission" date="2015-01" db="EMBL/GenBank/DDBJ databases">
        <title>Genome sequencing of Jeotgalibacillus soli.</title>
        <authorList>
            <person name="Goh K.M."/>
            <person name="Chan K.-G."/>
            <person name="Yaakop A.S."/>
            <person name="Ee R."/>
            <person name="Gan H.M."/>
            <person name="Chan C.S."/>
        </authorList>
    </citation>
    <scope>NUCLEOTIDE SEQUENCE [LARGE SCALE GENOMIC DNA]</scope>
    <source>
        <strain evidence="9 10">P9</strain>
    </source>
</reference>
<feature type="transmembrane region" description="Helical" evidence="8">
    <location>
        <begin position="435"/>
        <end position="457"/>
    </location>
</feature>
<feature type="transmembrane region" description="Helical" evidence="8">
    <location>
        <begin position="86"/>
        <end position="104"/>
    </location>
</feature>
<feature type="transmembrane region" description="Helical" evidence="8">
    <location>
        <begin position="226"/>
        <end position="244"/>
    </location>
</feature>
<evidence type="ECO:0000256" key="5">
    <source>
        <dbReference type="ARBA" id="ARBA00022692"/>
    </source>
</evidence>
<dbReference type="OrthoDB" id="9775735at2"/>
<dbReference type="STRING" id="889306.KP78_27600"/>
<keyword evidence="7 8" id="KW-0472">Membrane</keyword>
<keyword evidence="5 8" id="KW-0812">Transmembrane</keyword>
<evidence type="ECO:0000256" key="1">
    <source>
        <dbReference type="ARBA" id="ARBA00004651"/>
    </source>
</evidence>
<dbReference type="NCBIfam" id="TIGR00842">
    <property type="entry name" value="bcct"/>
    <property type="match status" value="1"/>
</dbReference>
<organism evidence="9 10">
    <name type="scientific">Jeotgalibacillus soli</name>
    <dbReference type="NCBI Taxonomy" id="889306"/>
    <lineage>
        <taxon>Bacteria</taxon>
        <taxon>Bacillati</taxon>
        <taxon>Bacillota</taxon>
        <taxon>Bacilli</taxon>
        <taxon>Bacillales</taxon>
        <taxon>Caryophanaceae</taxon>
        <taxon>Jeotgalibacillus</taxon>
    </lineage>
</organism>
<gene>
    <name evidence="9" type="ORF">KP78_27600</name>
</gene>
<feature type="transmembrane region" description="Helical" evidence="8">
    <location>
        <begin position="184"/>
        <end position="206"/>
    </location>
</feature>
<feature type="transmembrane region" description="Helical" evidence="8">
    <location>
        <begin position="7"/>
        <end position="24"/>
    </location>
</feature>
<protein>
    <submittedName>
        <fullName evidence="9">Glycine/betaine ABC transporter permease</fullName>
    </submittedName>
</protein>
<dbReference type="RefSeq" id="WP_041089512.1">
    <property type="nucleotide sequence ID" value="NZ_JXRP01000018.1"/>
</dbReference>
<dbReference type="PANTHER" id="PTHR30047:SF7">
    <property type="entry name" value="HIGH-AFFINITY CHOLINE TRANSPORT PROTEIN"/>
    <property type="match status" value="1"/>
</dbReference>
<feature type="transmembrane region" description="Helical" evidence="8">
    <location>
        <begin position="392"/>
        <end position="414"/>
    </location>
</feature>
<keyword evidence="10" id="KW-1185">Reference proteome</keyword>
<dbReference type="AlphaFoldDB" id="A0A0C2VL77"/>
<keyword evidence="4" id="KW-1003">Cell membrane</keyword>
<comment type="similarity">
    <text evidence="2">Belongs to the BCCT transporter (TC 2.A.15) family.</text>
</comment>
<proteinExistence type="inferred from homology"/>
<evidence type="ECO:0000256" key="2">
    <source>
        <dbReference type="ARBA" id="ARBA00005658"/>
    </source>
</evidence>
<feature type="transmembrane region" description="Helical" evidence="8">
    <location>
        <begin position="44"/>
        <end position="65"/>
    </location>
</feature>
<dbReference type="EMBL" id="JXRP01000018">
    <property type="protein sequence ID" value="KIL45216.1"/>
    <property type="molecule type" value="Genomic_DNA"/>
</dbReference>
<dbReference type="Pfam" id="PF02028">
    <property type="entry name" value="BCCT"/>
    <property type="match status" value="1"/>
</dbReference>
<comment type="subcellular location">
    <subcellularLocation>
        <location evidence="1">Cell membrane</location>
        <topology evidence="1">Multi-pass membrane protein</topology>
    </subcellularLocation>
</comment>
<evidence type="ECO:0000313" key="9">
    <source>
        <dbReference type="EMBL" id="KIL45216.1"/>
    </source>
</evidence>
<sequence length="516" mass="56927">MKKISNVFWITLGILVAATIYAVISPSSFEKVTENIQAFITSSFGWYYLIIVSIMVIFCIVLALTPIGQIRLGKQDERPEYSTTSWFAMLFSAGMGIGLVFWGASEPLLHFASNPPLAEPGTDQALRDSMRFTFFHWGIHAWAIYAVVALALAYFKFRKDEPGLISATLVPLFGDKMRGGWGTVVDVLAVFATVVGVATTLGFGAVQINGGLSYLFGIPIGFNMQFIIIIVVTILFMVSAWSGISKGIRYLSNANMVLAIFLVIAMLIVGPTMLIMNLFTNTIGSYAQNLIEMSFRIAPLDEGNRVWIDGWTIFYWAWWISWSPFVGIFIARVSRGRTIREFMAGVLLLPAFVSFFWFAVFGTSAIEVQKAGIVDLAGLSTEVTLFAVFNEYSFGIVLSIIAILLISTFFITSADSATFVLGMQTTFGSLNPPKYVVLTWGLAQSAVAVILLSANGLQALQNALIIAAFPFSFVMLLMMISTYKSLNQERKDLGLMLTPKLRNKKETLDKKAEKQS</sequence>
<keyword evidence="3" id="KW-0813">Transport</keyword>
<evidence type="ECO:0000256" key="7">
    <source>
        <dbReference type="ARBA" id="ARBA00023136"/>
    </source>
</evidence>
<evidence type="ECO:0000256" key="4">
    <source>
        <dbReference type="ARBA" id="ARBA00022475"/>
    </source>
</evidence>
<feature type="transmembrane region" description="Helical" evidence="8">
    <location>
        <begin position="134"/>
        <end position="155"/>
    </location>
</feature>
<dbReference type="GO" id="GO:0022857">
    <property type="term" value="F:transmembrane transporter activity"/>
    <property type="evidence" value="ECO:0007669"/>
    <property type="project" value="InterPro"/>
</dbReference>
<evidence type="ECO:0000256" key="6">
    <source>
        <dbReference type="ARBA" id="ARBA00022989"/>
    </source>
</evidence>
<dbReference type="PATRIC" id="fig|889306.3.peg.2772"/>
<evidence type="ECO:0000313" key="10">
    <source>
        <dbReference type="Proteomes" id="UP000031938"/>
    </source>
</evidence>
<comment type="caution">
    <text evidence="9">The sequence shown here is derived from an EMBL/GenBank/DDBJ whole genome shotgun (WGS) entry which is preliminary data.</text>
</comment>
<feature type="transmembrane region" description="Helical" evidence="8">
    <location>
        <begin position="342"/>
        <end position="360"/>
    </location>
</feature>
<dbReference type="PROSITE" id="PS01303">
    <property type="entry name" value="BCCT"/>
    <property type="match status" value="1"/>
</dbReference>
<dbReference type="InterPro" id="IPR000060">
    <property type="entry name" value="BCCT_transptr"/>
</dbReference>
<feature type="transmembrane region" description="Helical" evidence="8">
    <location>
        <begin position="256"/>
        <end position="279"/>
    </location>
</feature>
<evidence type="ECO:0000256" key="3">
    <source>
        <dbReference type="ARBA" id="ARBA00022448"/>
    </source>
</evidence>
<dbReference type="GO" id="GO:0005886">
    <property type="term" value="C:plasma membrane"/>
    <property type="evidence" value="ECO:0007669"/>
    <property type="project" value="UniProtKB-SubCell"/>
</dbReference>
<dbReference type="InterPro" id="IPR018093">
    <property type="entry name" value="BCCT_CS"/>
</dbReference>
<feature type="transmembrane region" description="Helical" evidence="8">
    <location>
        <begin position="463"/>
        <end position="483"/>
    </location>
</feature>
<keyword evidence="6 8" id="KW-1133">Transmembrane helix</keyword>
<dbReference type="Proteomes" id="UP000031938">
    <property type="component" value="Unassembled WGS sequence"/>
</dbReference>
<evidence type="ECO:0000256" key="8">
    <source>
        <dbReference type="SAM" id="Phobius"/>
    </source>
</evidence>